<organism evidence="6 7">
    <name type="scientific">Corynebacterium glutamicum</name>
    <name type="common">Brevibacterium saccharolyticum</name>
    <dbReference type="NCBI Taxonomy" id="1718"/>
    <lineage>
        <taxon>Bacteria</taxon>
        <taxon>Bacillati</taxon>
        <taxon>Actinomycetota</taxon>
        <taxon>Actinomycetes</taxon>
        <taxon>Mycobacteriales</taxon>
        <taxon>Corynebacteriaceae</taxon>
        <taxon>Corynebacterium</taxon>
    </lineage>
</organism>
<dbReference type="Pfam" id="PF17836">
    <property type="entry name" value="PglD_N"/>
    <property type="match status" value="1"/>
</dbReference>
<evidence type="ECO:0000259" key="5">
    <source>
        <dbReference type="Pfam" id="PF17836"/>
    </source>
</evidence>
<keyword evidence="2" id="KW-0677">Repeat</keyword>
<evidence type="ECO:0000313" key="7">
    <source>
        <dbReference type="Proteomes" id="UP000186091"/>
    </source>
</evidence>
<dbReference type="InterPro" id="IPR011004">
    <property type="entry name" value="Trimer_LpxA-like_sf"/>
</dbReference>
<dbReference type="CDD" id="cd03360">
    <property type="entry name" value="LbH_AT_putative"/>
    <property type="match status" value="1"/>
</dbReference>
<accession>A0AB36I522</accession>
<dbReference type="NCBIfam" id="TIGR03570">
    <property type="entry name" value="NeuD_NnaD"/>
    <property type="match status" value="1"/>
</dbReference>
<proteinExistence type="predicted"/>
<gene>
    <name evidence="6" type="ORF">AUP69_12225</name>
</gene>
<dbReference type="Gene3D" id="2.160.10.10">
    <property type="entry name" value="Hexapeptide repeat proteins"/>
    <property type="match status" value="1"/>
</dbReference>
<dbReference type="Gene3D" id="3.40.50.20">
    <property type="match status" value="1"/>
</dbReference>
<dbReference type="PANTHER" id="PTHR43300">
    <property type="entry name" value="ACETYLTRANSFERASE"/>
    <property type="match status" value="1"/>
</dbReference>
<dbReference type="InterPro" id="IPR020019">
    <property type="entry name" value="AcTrfase_PglD-like"/>
</dbReference>
<dbReference type="AlphaFoldDB" id="A0AB36I522"/>
<protein>
    <submittedName>
        <fullName evidence="6">Acetyltransferase</fullName>
    </submittedName>
</protein>
<comment type="caution">
    <text evidence="6">The sequence shown here is derived from an EMBL/GenBank/DDBJ whole genome shotgun (WGS) entry which is preliminary data.</text>
</comment>
<evidence type="ECO:0000256" key="3">
    <source>
        <dbReference type="PIRSR" id="PIRSR620019-1"/>
    </source>
</evidence>
<feature type="active site" description="Proton acceptor" evidence="3">
    <location>
        <position position="151"/>
    </location>
</feature>
<evidence type="ECO:0000313" key="6">
    <source>
        <dbReference type="EMBL" id="OKX78188.1"/>
    </source>
</evidence>
<dbReference type="RefSeq" id="WP_003855455.1">
    <property type="nucleotide sequence ID" value="NZ_JAAOYN010000001.1"/>
</dbReference>
<dbReference type="InterPro" id="IPR050179">
    <property type="entry name" value="Trans_hexapeptide_repeat"/>
</dbReference>
<feature type="domain" description="PglD N-terminal" evidence="5">
    <location>
        <begin position="10"/>
        <end position="95"/>
    </location>
</feature>
<dbReference type="PROSITE" id="PS00101">
    <property type="entry name" value="HEXAPEP_TRANSFERASES"/>
    <property type="match status" value="1"/>
</dbReference>
<feature type="binding site" evidence="4">
    <location>
        <position position="84"/>
    </location>
    <ligand>
        <name>substrate</name>
    </ligand>
</feature>
<dbReference type="InterPro" id="IPR041561">
    <property type="entry name" value="PglD_N"/>
</dbReference>
<dbReference type="SUPFAM" id="SSF51161">
    <property type="entry name" value="Trimeric LpxA-like enzymes"/>
    <property type="match status" value="1"/>
</dbReference>
<evidence type="ECO:0000256" key="4">
    <source>
        <dbReference type="PIRSR" id="PIRSR620019-2"/>
    </source>
</evidence>
<dbReference type="GO" id="GO:0016740">
    <property type="term" value="F:transferase activity"/>
    <property type="evidence" value="ECO:0007669"/>
    <property type="project" value="UniProtKB-KW"/>
</dbReference>
<feature type="site" description="Increases basicity of active site His" evidence="3">
    <location>
        <position position="152"/>
    </location>
</feature>
<evidence type="ECO:0000256" key="2">
    <source>
        <dbReference type="ARBA" id="ARBA00022737"/>
    </source>
</evidence>
<dbReference type="InterPro" id="IPR018357">
    <property type="entry name" value="Hexapep_transf_CS"/>
</dbReference>
<dbReference type="PANTHER" id="PTHR43300:SF7">
    <property type="entry name" value="UDP-N-ACETYLBACILLOSAMINE N-ACETYLTRANSFERASE"/>
    <property type="match status" value="1"/>
</dbReference>
<keyword evidence="1" id="KW-0808">Transferase</keyword>
<sequence length="220" mass="23059">MSFFKHDLRKVVVIGASGFGRETLDVLEAMQLAGSDFQICGVLDDSPSKENLDRLSSRNIEYLGTVDDFLDSAGNSIQYLIGIGDPKIRKIIARKMDLAERIPFTAVHPSAIVGSSSRIGPGSIICAGVIVSTNVELGFHAHLNPGVVIGHDSVISDFASINPSATISGEVSVLSGTLVGANATVLQNLIVGRDVLIGAAAVVTKNIPDNAIAKGVPARW</sequence>
<reference evidence="6 7" key="1">
    <citation type="submission" date="2015-12" db="EMBL/GenBank/DDBJ databases">
        <title>Genome sequence of Corynebacterium AS 1.542.</title>
        <authorList>
            <person name="Yang J."/>
            <person name="Yang S."/>
        </authorList>
    </citation>
    <scope>NUCLEOTIDE SEQUENCE [LARGE SCALE GENOMIC DNA]</scope>
    <source>
        <strain evidence="6 7">AS 1.542</strain>
    </source>
</reference>
<evidence type="ECO:0000256" key="1">
    <source>
        <dbReference type="ARBA" id="ARBA00022679"/>
    </source>
</evidence>
<dbReference type="EMBL" id="LOQT01000026">
    <property type="protein sequence ID" value="OKX78188.1"/>
    <property type="molecule type" value="Genomic_DNA"/>
</dbReference>
<name>A0AB36I522_CORGT</name>
<dbReference type="Proteomes" id="UP000186091">
    <property type="component" value="Unassembled WGS sequence"/>
</dbReference>